<protein>
    <submittedName>
        <fullName evidence="1">Uncharacterized protein</fullName>
    </submittedName>
</protein>
<dbReference type="AlphaFoldDB" id="A0A8C6ALI4"/>
<proteinExistence type="predicted"/>
<dbReference type="Proteomes" id="UP000694561">
    <property type="component" value="Unplaced"/>
</dbReference>
<evidence type="ECO:0000313" key="2">
    <source>
        <dbReference type="Proteomes" id="UP000694561"/>
    </source>
</evidence>
<keyword evidence="2" id="KW-1185">Reference proteome</keyword>
<reference evidence="1" key="1">
    <citation type="submission" date="2025-08" db="UniProtKB">
        <authorList>
            <consortium name="Ensembl"/>
        </authorList>
    </citation>
    <scope>IDENTIFICATION</scope>
</reference>
<dbReference type="GeneTree" id="ENSGT01010000229148"/>
<organism evidence="1 2">
    <name type="scientific">Monodon monoceros</name>
    <name type="common">Narwhal</name>
    <name type="synonym">Ceratodon monodon</name>
    <dbReference type="NCBI Taxonomy" id="40151"/>
    <lineage>
        <taxon>Eukaryota</taxon>
        <taxon>Metazoa</taxon>
        <taxon>Chordata</taxon>
        <taxon>Craniata</taxon>
        <taxon>Vertebrata</taxon>
        <taxon>Euteleostomi</taxon>
        <taxon>Mammalia</taxon>
        <taxon>Eutheria</taxon>
        <taxon>Laurasiatheria</taxon>
        <taxon>Artiodactyla</taxon>
        <taxon>Whippomorpha</taxon>
        <taxon>Cetacea</taxon>
        <taxon>Odontoceti</taxon>
        <taxon>Monodontidae</taxon>
        <taxon>Monodon</taxon>
    </lineage>
</organism>
<sequence>FFLQYNNISVPVRIGDLHWSLASLSESAFEKGNGCLSRTSLSFNHLLGPHPSPGEVLLQLWTWIGVQLFRQFMQLKPRENLRE</sequence>
<reference evidence="1" key="2">
    <citation type="submission" date="2025-09" db="UniProtKB">
        <authorList>
            <consortium name="Ensembl"/>
        </authorList>
    </citation>
    <scope>IDENTIFICATION</scope>
</reference>
<accession>A0A8C6ALI4</accession>
<dbReference type="Ensembl" id="ENSMMNT00015003434.1">
    <property type="protein sequence ID" value="ENSMMNP00015003108.1"/>
    <property type="gene ID" value="ENSMMNG00015002397.1"/>
</dbReference>
<evidence type="ECO:0000313" key="1">
    <source>
        <dbReference type="Ensembl" id="ENSMMNP00015003108.1"/>
    </source>
</evidence>
<name>A0A8C6ALI4_MONMO</name>